<sequence length="120" mass="13340">MEEQFVLTTSHITRSQINHHPVLPWGHGGLVVRTRLWSRRIRDPIPLKIRPVCGLLHAKSCVGVVRKFGEGVLAQVSSSSSDHDLKLRGLSQIGPSVVSKWDVNITKLNQSSLGIQVYVE</sequence>
<name>A0A4Y2TR53_ARAVE</name>
<organism evidence="1 2">
    <name type="scientific">Araneus ventricosus</name>
    <name type="common">Orbweaver spider</name>
    <name type="synonym">Epeira ventricosa</name>
    <dbReference type="NCBI Taxonomy" id="182803"/>
    <lineage>
        <taxon>Eukaryota</taxon>
        <taxon>Metazoa</taxon>
        <taxon>Ecdysozoa</taxon>
        <taxon>Arthropoda</taxon>
        <taxon>Chelicerata</taxon>
        <taxon>Arachnida</taxon>
        <taxon>Araneae</taxon>
        <taxon>Araneomorphae</taxon>
        <taxon>Entelegynae</taxon>
        <taxon>Araneoidea</taxon>
        <taxon>Araneidae</taxon>
        <taxon>Araneus</taxon>
    </lineage>
</organism>
<accession>A0A4Y2TR53</accession>
<protein>
    <submittedName>
        <fullName evidence="1">Uncharacterized protein</fullName>
    </submittedName>
</protein>
<evidence type="ECO:0000313" key="2">
    <source>
        <dbReference type="Proteomes" id="UP000499080"/>
    </source>
</evidence>
<dbReference type="Proteomes" id="UP000499080">
    <property type="component" value="Unassembled WGS sequence"/>
</dbReference>
<dbReference type="AlphaFoldDB" id="A0A4Y2TR53"/>
<dbReference type="EMBL" id="BGPR01030465">
    <property type="protein sequence ID" value="GBO03008.1"/>
    <property type="molecule type" value="Genomic_DNA"/>
</dbReference>
<keyword evidence="2" id="KW-1185">Reference proteome</keyword>
<proteinExistence type="predicted"/>
<gene>
    <name evidence="1" type="ORF">AVEN_212524_1</name>
</gene>
<evidence type="ECO:0000313" key="1">
    <source>
        <dbReference type="EMBL" id="GBO03008.1"/>
    </source>
</evidence>
<comment type="caution">
    <text evidence="1">The sequence shown here is derived from an EMBL/GenBank/DDBJ whole genome shotgun (WGS) entry which is preliminary data.</text>
</comment>
<reference evidence="1 2" key="1">
    <citation type="journal article" date="2019" name="Sci. Rep.">
        <title>Orb-weaving spider Araneus ventricosus genome elucidates the spidroin gene catalogue.</title>
        <authorList>
            <person name="Kono N."/>
            <person name="Nakamura H."/>
            <person name="Ohtoshi R."/>
            <person name="Moran D.A.P."/>
            <person name="Shinohara A."/>
            <person name="Yoshida Y."/>
            <person name="Fujiwara M."/>
            <person name="Mori M."/>
            <person name="Tomita M."/>
            <person name="Arakawa K."/>
        </authorList>
    </citation>
    <scope>NUCLEOTIDE SEQUENCE [LARGE SCALE GENOMIC DNA]</scope>
</reference>